<sequence>MSGFDLMTKTVFKYTICIKRDVIYLPGYHQSNCSSEKHIPPHLSMTIDMLGEADEAFVNHAHSLMLTLNVYWFKLFEGRTYTGGALYLLINNFPKEDQMRPENIILVDVMPRPKETTKFPNGTTVYTAIMCVASNILAASNAVGFRGHPITNDCHKFKRYFSAIIGSKSDVERGDLEKQSGMQFSELHRLHDSFEMVLYFSAAVIARVQCFVDGIIVPHECAVLFEKVPSGSSYMKAGEWRSWCLVHLLVVLKESMSKSDCNNWTTLVKTYRKLRDTYATYSNIGDARQLLGIASNMHLHLHLRESMLDFSPVYAFWMYSLERYNDKLKKNFKTNCRNGLECIDNGQSPSLPFNLPMFQQVVNSQWYNLIGSKALPPTTLPLKSQPLNTMSIQLGECAGKHSHSEDEEYLVA</sequence>
<evidence type="ECO:0000313" key="1">
    <source>
        <dbReference type="EMBL" id="OAD67788.1"/>
    </source>
</evidence>
<dbReference type="VEuPathDB" id="FungiDB:PHYBLDRAFT_150882"/>
<dbReference type="GeneID" id="28993472"/>
<evidence type="ECO:0000313" key="2">
    <source>
        <dbReference type="Proteomes" id="UP000077315"/>
    </source>
</evidence>
<dbReference type="AlphaFoldDB" id="A0A162N2C5"/>
<gene>
    <name evidence="1" type="ORF">PHYBLDRAFT_150882</name>
</gene>
<keyword evidence="2" id="KW-1185">Reference proteome</keyword>
<dbReference type="EMBL" id="KV440997">
    <property type="protein sequence ID" value="OAD67788.1"/>
    <property type="molecule type" value="Genomic_DNA"/>
</dbReference>
<accession>A0A162N2C5</accession>
<dbReference type="RefSeq" id="XP_018285828.1">
    <property type="nucleotide sequence ID" value="XM_018432566.1"/>
</dbReference>
<proteinExistence type="predicted"/>
<dbReference type="PANTHER" id="PTHR46579">
    <property type="entry name" value="F5/8 TYPE C DOMAIN-CONTAINING PROTEIN-RELATED"/>
    <property type="match status" value="1"/>
</dbReference>
<dbReference type="PANTHER" id="PTHR46579:SF2">
    <property type="entry name" value="C2H2-TYPE DOMAIN-CONTAINING PROTEIN"/>
    <property type="match status" value="1"/>
</dbReference>
<organism evidence="1 2">
    <name type="scientific">Phycomyces blakesleeanus (strain ATCC 8743b / DSM 1359 / FGSC 10004 / NBRC 33097 / NRRL 1555)</name>
    <dbReference type="NCBI Taxonomy" id="763407"/>
    <lineage>
        <taxon>Eukaryota</taxon>
        <taxon>Fungi</taxon>
        <taxon>Fungi incertae sedis</taxon>
        <taxon>Mucoromycota</taxon>
        <taxon>Mucoromycotina</taxon>
        <taxon>Mucoromycetes</taxon>
        <taxon>Mucorales</taxon>
        <taxon>Phycomycetaceae</taxon>
        <taxon>Phycomyces</taxon>
    </lineage>
</organism>
<dbReference type="InParanoid" id="A0A162N2C5"/>
<dbReference type="Proteomes" id="UP000077315">
    <property type="component" value="Unassembled WGS sequence"/>
</dbReference>
<name>A0A162N2C5_PHYB8</name>
<dbReference type="STRING" id="763407.A0A162N2C5"/>
<reference evidence="2" key="1">
    <citation type="submission" date="2015-06" db="EMBL/GenBank/DDBJ databases">
        <title>Expansion of signal transduction pathways in fungi by whole-genome duplication.</title>
        <authorList>
            <consortium name="DOE Joint Genome Institute"/>
            <person name="Corrochano L.M."/>
            <person name="Kuo A."/>
            <person name="Marcet-Houben M."/>
            <person name="Polaino S."/>
            <person name="Salamov A."/>
            <person name="Villalobos J.M."/>
            <person name="Alvarez M.I."/>
            <person name="Avalos J."/>
            <person name="Benito E.P."/>
            <person name="Benoit I."/>
            <person name="Burger G."/>
            <person name="Camino L.P."/>
            <person name="Canovas D."/>
            <person name="Cerda-Olmedo E."/>
            <person name="Cheng J.-F."/>
            <person name="Dominguez A."/>
            <person name="Elias M."/>
            <person name="Eslava A.P."/>
            <person name="Glaser F."/>
            <person name="Grimwood J."/>
            <person name="Gutierrez G."/>
            <person name="Heitman J."/>
            <person name="Henrissat B."/>
            <person name="Iturriaga E.A."/>
            <person name="Lang B.F."/>
            <person name="Lavin J.L."/>
            <person name="Lee S."/>
            <person name="Li W."/>
            <person name="Lindquist E."/>
            <person name="Lopez-Garcia S."/>
            <person name="Luque E.M."/>
            <person name="Marcos A.T."/>
            <person name="Martin J."/>
            <person name="McCluskey K."/>
            <person name="Medina H.R."/>
            <person name="Miralles-Duran A."/>
            <person name="Miyazaki A."/>
            <person name="Munoz-Torres E."/>
            <person name="Oguiza J.A."/>
            <person name="Ohm R."/>
            <person name="Olmedo M."/>
            <person name="Orejas M."/>
            <person name="Ortiz-Castellanos L."/>
            <person name="Pisabarro A.G."/>
            <person name="Rodriguez-Romero J."/>
            <person name="Ruiz-Herrera J."/>
            <person name="Ruiz-Vazquez R."/>
            <person name="Sanz C."/>
            <person name="Schackwitz W."/>
            <person name="Schmutz J."/>
            <person name="Shahriari M."/>
            <person name="Shelest E."/>
            <person name="Silva-Franco F."/>
            <person name="Soanes D."/>
            <person name="Syed K."/>
            <person name="Tagua V.G."/>
            <person name="Talbot N.J."/>
            <person name="Thon M."/>
            <person name="De vries R.P."/>
            <person name="Wiebenga A."/>
            <person name="Yadav J.S."/>
            <person name="Braun E.L."/>
            <person name="Baker S."/>
            <person name="Garre V."/>
            <person name="Horwitz B."/>
            <person name="Torres-Martinez S."/>
            <person name="Idnurm A."/>
            <person name="Herrera-Estrella A."/>
            <person name="Gabaldon T."/>
            <person name="Grigoriev I.V."/>
        </authorList>
    </citation>
    <scope>NUCLEOTIDE SEQUENCE [LARGE SCALE GENOMIC DNA]</scope>
    <source>
        <strain evidence="2">NRRL 1555(-)</strain>
    </source>
</reference>
<protein>
    <submittedName>
        <fullName evidence="1">Uncharacterized protein</fullName>
    </submittedName>
</protein>